<gene>
    <name evidence="2" type="ORF">M9189_11675</name>
</gene>
<accession>A0A9J6ZPN4</accession>
<dbReference type="KEGG" id="alkq:M9189_11675"/>
<reference evidence="2" key="2">
    <citation type="submission" date="2022-06" db="EMBL/GenBank/DDBJ databases">
        <title>Xiashengella guii gen. nov. sp. nov., a bacterium isolated form anaerobic digestion tank.</title>
        <authorList>
            <person name="Huang H."/>
        </authorList>
    </citation>
    <scope>NUCLEOTIDE SEQUENCE</scope>
    <source>
        <strain evidence="2">Ai-910</strain>
    </source>
</reference>
<proteinExistence type="predicted"/>
<evidence type="ECO:0000313" key="3">
    <source>
        <dbReference type="Proteomes" id="UP001056426"/>
    </source>
</evidence>
<reference evidence="2" key="1">
    <citation type="submission" date="2022-05" db="EMBL/GenBank/DDBJ databases">
        <authorList>
            <person name="Sun X."/>
        </authorList>
    </citation>
    <scope>NUCLEOTIDE SEQUENCE</scope>
    <source>
        <strain evidence="2">Ai-910</strain>
    </source>
</reference>
<keyword evidence="1" id="KW-1133">Transmembrane helix</keyword>
<dbReference type="Proteomes" id="UP001056426">
    <property type="component" value="Chromosome"/>
</dbReference>
<organism evidence="2 3">
    <name type="scientific">Xiashengella succiniciproducens</name>
    <dbReference type="NCBI Taxonomy" id="2949635"/>
    <lineage>
        <taxon>Bacteria</taxon>
        <taxon>Pseudomonadati</taxon>
        <taxon>Bacteroidota</taxon>
        <taxon>Bacteroidia</taxon>
        <taxon>Marinilabiliales</taxon>
        <taxon>Marinilabiliaceae</taxon>
        <taxon>Xiashengella</taxon>
    </lineage>
</organism>
<protein>
    <submittedName>
        <fullName evidence="2">Uncharacterized protein</fullName>
    </submittedName>
</protein>
<feature type="transmembrane region" description="Helical" evidence="1">
    <location>
        <begin position="9"/>
        <end position="29"/>
    </location>
</feature>
<dbReference type="EMBL" id="CP098400">
    <property type="protein sequence ID" value="URW79511.1"/>
    <property type="molecule type" value="Genomic_DNA"/>
</dbReference>
<dbReference type="AlphaFoldDB" id="A0A9J6ZPN4"/>
<keyword evidence="1" id="KW-0812">Transmembrane</keyword>
<sequence>MNNKKTASTFIRIFGISWLASLAILVYTFLSRTAVSQNFQILMLVVVVLLPVIFAKGGFYYIEIADSKGNLLIRYFNLFPIGRKYKALQIPLERYSHYEIKGSMGVLFSFLYVYEDTVRGLARYQPIGLTALRSEEKENLRNILDQIKKTNK</sequence>
<keyword evidence="3" id="KW-1185">Reference proteome</keyword>
<name>A0A9J6ZPN4_9BACT</name>
<evidence type="ECO:0000256" key="1">
    <source>
        <dbReference type="SAM" id="Phobius"/>
    </source>
</evidence>
<keyword evidence="1" id="KW-0472">Membrane</keyword>
<evidence type="ECO:0000313" key="2">
    <source>
        <dbReference type="EMBL" id="URW79511.1"/>
    </source>
</evidence>
<feature type="transmembrane region" description="Helical" evidence="1">
    <location>
        <begin position="41"/>
        <end position="62"/>
    </location>
</feature>
<dbReference type="RefSeq" id="WP_250723452.1">
    <property type="nucleotide sequence ID" value="NZ_CP098400.1"/>
</dbReference>